<proteinExistence type="predicted"/>
<evidence type="ECO:0000259" key="1">
    <source>
        <dbReference type="Pfam" id="PF06985"/>
    </source>
</evidence>
<organism evidence="2 3">
    <name type="scientific">Obba rivulosa</name>
    <dbReference type="NCBI Taxonomy" id="1052685"/>
    <lineage>
        <taxon>Eukaryota</taxon>
        <taxon>Fungi</taxon>
        <taxon>Dikarya</taxon>
        <taxon>Basidiomycota</taxon>
        <taxon>Agaricomycotina</taxon>
        <taxon>Agaricomycetes</taxon>
        <taxon>Polyporales</taxon>
        <taxon>Gelatoporiaceae</taxon>
        <taxon>Obba</taxon>
    </lineage>
</organism>
<sequence>MRWREPVTAFSSPRYIYDLDTDNPTILAMSVMDRFRVCFEESIQKLSGCTLDLSRYATECRYRLIDCSQFVDHDTLRILETPHSATFIHTDFSTISYIWRGLPVREERNDAGVGVFLVKGAENGGKVSIDVLQHACKASLLLGAPYIWLDRLCIIQTKRYDKSWQISQMYHIYKASKVSIILPGGIQRLVDLDEETK</sequence>
<evidence type="ECO:0000313" key="2">
    <source>
        <dbReference type="EMBL" id="OCH87351.1"/>
    </source>
</evidence>
<reference evidence="2 3" key="1">
    <citation type="submission" date="2016-07" db="EMBL/GenBank/DDBJ databases">
        <title>Draft genome of the white-rot fungus Obba rivulosa 3A-2.</title>
        <authorList>
            <consortium name="DOE Joint Genome Institute"/>
            <person name="Miettinen O."/>
            <person name="Riley R."/>
            <person name="Acob R."/>
            <person name="Barry K."/>
            <person name="Cullen D."/>
            <person name="De Vries R."/>
            <person name="Hainaut M."/>
            <person name="Hatakka A."/>
            <person name="Henrissat B."/>
            <person name="Hilden K."/>
            <person name="Kuo R."/>
            <person name="Labutti K."/>
            <person name="Lipzen A."/>
            <person name="Makela M.R."/>
            <person name="Sandor L."/>
            <person name="Spatafora J.W."/>
            <person name="Grigoriev I.V."/>
            <person name="Hibbett D.S."/>
        </authorList>
    </citation>
    <scope>NUCLEOTIDE SEQUENCE [LARGE SCALE GENOMIC DNA]</scope>
    <source>
        <strain evidence="2 3">3A-2</strain>
    </source>
</reference>
<dbReference type="PANTHER" id="PTHR33112">
    <property type="entry name" value="DOMAIN PROTEIN, PUTATIVE-RELATED"/>
    <property type="match status" value="1"/>
</dbReference>
<dbReference type="OrthoDB" id="2796195at2759"/>
<dbReference type="PANTHER" id="PTHR33112:SF16">
    <property type="entry name" value="HETEROKARYON INCOMPATIBILITY DOMAIN-CONTAINING PROTEIN"/>
    <property type="match status" value="1"/>
</dbReference>
<dbReference type="EMBL" id="KV722488">
    <property type="protein sequence ID" value="OCH87351.1"/>
    <property type="molecule type" value="Genomic_DNA"/>
</dbReference>
<gene>
    <name evidence="2" type="ORF">OBBRIDRAFT_160699</name>
</gene>
<dbReference type="Pfam" id="PF06985">
    <property type="entry name" value="HET"/>
    <property type="match status" value="1"/>
</dbReference>
<dbReference type="Proteomes" id="UP000250043">
    <property type="component" value="Unassembled WGS sequence"/>
</dbReference>
<name>A0A8E2AMP3_9APHY</name>
<evidence type="ECO:0000313" key="3">
    <source>
        <dbReference type="Proteomes" id="UP000250043"/>
    </source>
</evidence>
<dbReference type="AlphaFoldDB" id="A0A8E2AMP3"/>
<feature type="domain" description="Heterokaryon incompatibility" evidence="1">
    <location>
        <begin position="92"/>
        <end position="183"/>
    </location>
</feature>
<dbReference type="InterPro" id="IPR010730">
    <property type="entry name" value="HET"/>
</dbReference>
<protein>
    <recommendedName>
        <fullName evidence="1">Heterokaryon incompatibility domain-containing protein</fullName>
    </recommendedName>
</protein>
<keyword evidence="3" id="KW-1185">Reference proteome</keyword>
<accession>A0A8E2AMP3</accession>